<gene>
    <name evidence="2" type="ORF">GDO78_022869</name>
</gene>
<accession>A0A8J6B2H2</accession>
<evidence type="ECO:0000313" key="2">
    <source>
        <dbReference type="EMBL" id="KAG9460281.1"/>
    </source>
</evidence>
<comment type="caution">
    <text evidence="2">The sequence shown here is derived from an EMBL/GenBank/DDBJ whole genome shotgun (WGS) entry which is preliminary data.</text>
</comment>
<evidence type="ECO:0000256" key="1">
    <source>
        <dbReference type="SAM" id="MobiDB-lite"/>
    </source>
</evidence>
<dbReference type="AlphaFoldDB" id="A0A8J6B2H2"/>
<protein>
    <submittedName>
        <fullName evidence="2">Uncharacterized protein</fullName>
    </submittedName>
</protein>
<dbReference type="Proteomes" id="UP000770717">
    <property type="component" value="Unassembled WGS sequence"/>
</dbReference>
<dbReference type="EMBL" id="WNTK01089502">
    <property type="protein sequence ID" value="KAG9460281.1"/>
    <property type="molecule type" value="Genomic_DNA"/>
</dbReference>
<organism evidence="2 3">
    <name type="scientific">Eleutherodactylus coqui</name>
    <name type="common">Puerto Rican coqui</name>
    <dbReference type="NCBI Taxonomy" id="57060"/>
    <lineage>
        <taxon>Eukaryota</taxon>
        <taxon>Metazoa</taxon>
        <taxon>Chordata</taxon>
        <taxon>Craniata</taxon>
        <taxon>Vertebrata</taxon>
        <taxon>Euteleostomi</taxon>
        <taxon>Amphibia</taxon>
        <taxon>Batrachia</taxon>
        <taxon>Anura</taxon>
        <taxon>Neobatrachia</taxon>
        <taxon>Hyloidea</taxon>
        <taxon>Eleutherodactylidae</taxon>
        <taxon>Eleutherodactylinae</taxon>
        <taxon>Eleutherodactylus</taxon>
        <taxon>Eleutherodactylus</taxon>
    </lineage>
</organism>
<name>A0A8J6B2H2_ELECQ</name>
<sequence>MSQQLGTNTHWSNYCPCEAAANQLTDEQTLLCCQLCLLLPPAHLPPLSGGRAVKDHSMQNKQLYEQSSVPHGLQISPCKRRSTARRSL</sequence>
<feature type="compositionally biased region" description="Polar residues" evidence="1">
    <location>
        <begin position="59"/>
        <end position="69"/>
    </location>
</feature>
<keyword evidence="3" id="KW-1185">Reference proteome</keyword>
<proteinExistence type="predicted"/>
<feature type="compositionally biased region" description="Basic residues" evidence="1">
    <location>
        <begin position="78"/>
        <end position="88"/>
    </location>
</feature>
<evidence type="ECO:0000313" key="3">
    <source>
        <dbReference type="Proteomes" id="UP000770717"/>
    </source>
</evidence>
<reference evidence="2" key="1">
    <citation type="thesis" date="2020" institute="ProQuest LLC" country="789 East Eisenhower Parkway, Ann Arbor, MI, USA">
        <title>Comparative Genomics and Chromosome Evolution.</title>
        <authorList>
            <person name="Mudd A.B."/>
        </authorList>
    </citation>
    <scope>NUCLEOTIDE SEQUENCE</scope>
    <source>
        <strain evidence="2">HN-11 Male</strain>
        <tissue evidence="2">Kidney and liver</tissue>
    </source>
</reference>
<feature type="region of interest" description="Disordered" evidence="1">
    <location>
        <begin position="49"/>
        <end position="88"/>
    </location>
</feature>